<dbReference type="Proteomes" id="UP001403094">
    <property type="component" value="Unassembled WGS sequence"/>
</dbReference>
<gene>
    <name evidence="2" type="ORF">GCM10009757_46590</name>
</gene>
<evidence type="ECO:0000313" key="3">
    <source>
        <dbReference type="Proteomes" id="UP001403094"/>
    </source>
</evidence>
<feature type="region of interest" description="Disordered" evidence="1">
    <location>
        <begin position="95"/>
        <end position="121"/>
    </location>
</feature>
<evidence type="ECO:0000256" key="1">
    <source>
        <dbReference type="SAM" id="MobiDB-lite"/>
    </source>
</evidence>
<protein>
    <submittedName>
        <fullName evidence="2">Uncharacterized protein</fullName>
    </submittedName>
</protein>
<evidence type="ECO:0000313" key="2">
    <source>
        <dbReference type="EMBL" id="GAA2062498.1"/>
    </source>
</evidence>
<comment type="caution">
    <text evidence="2">The sequence shown here is derived from an EMBL/GenBank/DDBJ whole genome shotgun (WGS) entry which is preliminary data.</text>
</comment>
<organism evidence="2 3">
    <name type="scientific">Streptomyces cheonanensis</name>
    <dbReference type="NCBI Taxonomy" id="312720"/>
    <lineage>
        <taxon>Bacteria</taxon>
        <taxon>Bacillati</taxon>
        <taxon>Actinomycetota</taxon>
        <taxon>Actinomycetes</taxon>
        <taxon>Kitasatosporales</taxon>
        <taxon>Streptomycetaceae</taxon>
        <taxon>Streptomyces</taxon>
    </lineage>
</organism>
<name>A0ABP5H167_9ACTN</name>
<dbReference type="EMBL" id="BAAANQ010000012">
    <property type="protein sequence ID" value="GAA2062498.1"/>
    <property type="molecule type" value="Genomic_DNA"/>
</dbReference>
<keyword evidence="3" id="KW-1185">Reference proteome</keyword>
<sequence length="121" mass="11881">MPYLDHRLVAGRNGILDIGEPDGAGLAVFDHKGAHGGDSSLRGCAGTPGAAVGGGRVCRTAACPKPSCTAGTAASPVSVDRLTICAGAARAARVPGRGRAPDRPGPAAITGRGDRVRAMAG</sequence>
<feature type="compositionally biased region" description="Basic and acidic residues" evidence="1">
    <location>
        <begin position="112"/>
        <end position="121"/>
    </location>
</feature>
<proteinExistence type="predicted"/>
<reference evidence="3" key="1">
    <citation type="journal article" date="2019" name="Int. J. Syst. Evol. Microbiol.">
        <title>The Global Catalogue of Microorganisms (GCM) 10K type strain sequencing project: providing services to taxonomists for standard genome sequencing and annotation.</title>
        <authorList>
            <consortium name="The Broad Institute Genomics Platform"/>
            <consortium name="The Broad Institute Genome Sequencing Center for Infectious Disease"/>
            <person name="Wu L."/>
            <person name="Ma J."/>
        </authorList>
    </citation>
    <scope>NUCLEOTIDE SEQUENCE [LARGE SCALE GENOMIC DNA]</scope>
    <source>
        <strain evidence="3">JCM 14549</strain>
    </source>
</reference>
<accession>A0ABP5H167</accession>